<evidence type="ECO:0000256" key="3">
    <source>
        <dbReference type="PROSITE-ProRule" id="PRU00330"/>
    </source>
</evidence>
<dbReference type="Pfam" id="PF10557">
    <property type="entry name" value="Cullin_Nedd8"/>
    <property type="match status" value="1"/>
</dbReference>
<evidence type="ECO:0000256" key="2">
    <source>
        <dbReference type="ARBA" id="ARBA00022843"/>
    </source>
</evidence>
<dbReference type="SMART" id="SM00884">
    <property type="entry name" value="Cullin_Nedd8"/>
    <property type="match status" value="1"/>
</dbReference>
<dbReference type="EMBL" id="CAXAMN010011336">
    <property type="protein sequence ID" value="CAK9035037.1"/>
    <property type="molecule type" value="Genomic_DNA"/>
</dbReference>
<dbReference type="InterPro" id="IPR036317">
    <property type="entry name" value="Cullin_homology_sf"/>
</dbReference>
<dbReference type="InterPro" id="IPR059120">
    <property type="entry name" value="Cullin-like_AB"/>
</dbReference>
<dbReference type="InterPro" id="IPR016159">
    <property type="entry name" value="Cullin_repeat-like_dom_sf"/>
</dbReference>
<dbReference type="PROSITE" id="PS01256">
    <property type="entry name" value="CULLIN_1"/>
    <property type="match status" value="1"/>
</dbReference>
<comment type="caution">
    <text evidence="7">The sequence shown here is derived from an EMBL/GenBank/DDBJ whole genome shotgun (WGS) entry which is preliminary data.</text>
</comment>
<dbReference type="SUPFAM" id="SSF46785">
    <property type="entry name" value="Winged helix' DNA-binding domain"/>
    <property type="match status" value="1"/>
</dbReference>
<dbReference type="Gene3D" id="1.10.10.10">
    <property type="entry name" value="Winged helix-like DNA-binding domain superfamily/Winged helix DNA-binding domain"/>
    <property type="match status" value="1"/>
</dbReference>
<accession>A0ABP0L785</accession>
<dbReference type="PANTHER" id="PTHR11932">
    <property type="entry name" value="CULLIN"/>
    <property type="match status" value="1"/>
</dbReference>
<dbReference type="Gene3D" id="1.20.1310.10">
    <property type="entry name" value="Cullin Repeats"/>
    <property type="match status" value="4"/>
</dbReference>
<feature type="domain" description="Cullin family profile" evidence="6">
    <location>
        <begin position="377"/>
        <end position="623"/>
    </location>
</feature>
<reference evidence="7 8" key="1">
    <citation type="submission" date="2024-02" db="EMBL/GenBank/DDBJ databases">
        <authorList>
            <person name="Chen Y."/>
            <person name="Shah S."/>
            <person name="Dougan E. K."/>
            <person name="Thang M."/>
            <person name="Chan C."/>
        </authorList>
    </citation>
    <scope>NUCLEOTIDE SEQUENCE [LARGE SCALE GENOMIC DNA]</scope>
</reference>
<dbReference type="InterPro" id="IPR036390">
    <property type="entry name" value="WH_DNA-bd_sf"/>
</dbReference>
<keyword evidence="2" id="KW-0832">Ubl conjugation</keyword>
<dbReference type="Gene3D" id="3.30.230.130">
    <property type="entry name" value="Cullin, Chain C, Domain 2"/>
    <property type="match status" value="1"/>
</dbReference>
<dbReference type="SUPFAM" id="SSF74788">
    <property type="entry name" value="Cullin repeat-like"/>
    <property type="match status" value="1"/>
</dbReference>
<evidence type="ECO:0000256" key="5">
    <source>
        <dbReference type="SAM" id="MobiDB-lite"/>
    </source>
</evidence>
<dbReference type="SMART" id="SM00182">
    <property type="entry name" value="CULLIN"/>
    <property type="match status" value="1"/>
</dbReference>
<evidence type="ECO:0000259" key="6">
    <source>
        <dbReference type="PROSITE" id="PS50069"/>
    </source>
</evidence>
<name>A0ABP0L785_9DINO</name>
<protein>
    <recommendedName>
        <fullName evidence="6">Cullin family profile domain-containing protein</fullName>
    </recommendedName>
</protein>
<sequence>MSSLGAKKPGIRQFRSGDPMDEKESNRTWECLRHAIHQIHQHNASSLSFEELYRNAYNLVLHKYGELLYNGVQGVVAEHLKVVAQSCIECPDDRLLDELKKQWDDHKTTMVMIRDILMYMDRNFVTQYKKVPVYEMGLMIFRDKVSGHPRVKTHLLTLLLDNISAERRGEQVDRILLKHTTNMLVELGVQGKNVYRECFEDQFLDATRKFYQDESKQYISQNPCSDYLRKAEKRIREEKARVENYLHESTMEKIQELCDEEWISVHYKTLIHMENSGCAWMFQCDKIADLERMYLLFSRVPVTLKEVQKVMMDCMCEAGRDVLNDPEKVKDPVSFITAILSLKYKYDRFVKESFKESKDFQLALKQAFESFLNKDTRTAQYLSLYVDDQFRKGLKGMSSDADVDTALEQVVTVFRFLQDKDVFENFYKQHLSKRLLTGRSVSDEAERSMISKLKSECGHQYTSKLEGMFQDMKLSEDIMKQYKNSFASPSLSRGSRAGPGVGSAVSSASSSIDMKVSVLTSGFWPGSPMNPCTLPPEVQECISRFETFYLAKHTGRKLTWQPQYGAADLKAQMPKTKHELSVSTYQMCILMLFNQQPTWTYQDIRLRTNIPVEPVDELKRHLQSLYVNPKAKILVKLGDGEKKEPEENDQFMVNPQFESKLLRIKVPLVLSKNTESATGAPQGADGPSDVPATVEEDRKHLVEAVVVRVMKSRKTLEHNQLVMEVTRHLTARFQPSPTLIKQRIEKLIEREYLERSQADRRVYNYLA</sequence>
<dbReference type="PROSITE" id="PS50069">
    <property type="entry name" value="CULLIN_2"/>
    <property type="match status" value="1"/>
</dbReference>
<proteinExistence type="inferred from homology"/>
<dbReference type="InterPro" id="IPR045093">
    <property type="entry name" value="Cullin"/>
</dbReference>
<evidence type="ECO:0000313" key="8">
    <source>
        <dbReference type="Proteomes" id="UP001642484"/>
    </source>
</evidence>
<dbReference type="Proteomes" id="UP001642484">
    <property type="component" value="Unassembled WGS sequence"/>
</dbReference>
<gene>
    <name evidence="7" type="ORF">CCMP2556_LOCUS19748</name>
</gene>
<dbReference type="InterPro" id="IPR001373">
    <property type="entry name" value="Cullin_N"/>
</dbReference>
<keyword evidence="8" id="KW-1185">Reference proteome</keyword>
<dbReference type="InterPro" id="IPR016158">
    <property type="entry name" value="Cullin_homology"/>
</dbReference>
<comment type="similarity">
    <text evidence="1 3 4">Belongs to the cullin family.</text>
</comment>
<dbReference type="SUPFAM" id="SSF75632">
    <property type="entry name" value="Cullin homology domain"/>
    <property type="match status" value="1"/>
</dbReference>
<dbReference type="InterPro" id="IPR036388">
    <property type="entry name" value="WH-like_DNA-bd_sf"/>
</dbReference>
<evidence type="ECO:0000313" key="7">
    <source>
        <dbReference type="EMBL" id="CAK9035037.1"/>
    </source>
</evidence>
<feature type="region of interest" description="Disordered" evidence="5">
    <location>
        <begin position="1"/>
        <end position="22"/>
    </location>
</feature>
<dbReference type="Pfam" id="PF00888">
    <property type="entry name" value="Cullin"/>
    <property type="match status" value="1"/>
</dbReference>
<dbReference type="InterPro" id="IPR019559">
    <property type="entry name" value="Cullin_neddylation_domain"/>
</dbReference>
<dbReference type="Pfam" id="PF26557">
    <property type="entry name" value="Cullin_AB"/>
    <property type="match status" value="1"/>
</dbReference>
<evidence type="ECO:0000256" key="1">
    <source>
        <dbReference type="ARBA" id="ARBA00006019"/>
    </source>
</evidence>
<dbReference type="InterPro" id="IPR016157">
    <property type="entry name" value="Cullin_CS"/>
</dbReference>
<evidence type="ECO:0000256" key="4">
    <source>
        <dbReference type="RuleBase" id="RU003829"/>
    </source>
</evidence>
<organism evidence="7 8">
    <name type="scientific">Durusdinium trenchii</name>
    <dbReference type="NCBI Taxonomy" id="1381693"/>
    <lineage>
        <taxon>Eukaryota</taxon>
        <taxon>Sar</taxon>
        <taxon>Alveolata</taxon>
        <taxon>Dinophyceae</taxon>
        <taxon>Suessiales</taxon>
        <taxon>Symbiodiniaceae</taxon>
        <taxon>Durusdinium</taxon>
    </lineage>
</organism>